<evidence type="ECO:0000256" key="1">
    <source>
        <dbReference type="SAM" id="Phobius"/>
    </source>
</evidence>
<keyword evidence="1" id="KW-0472">Membrane</keyword>
<evidence type="ECO:0000313" key="3">
    <source>
        <dbReference type="Proteomes" id="UP000067523"/>
    </source>
</evidence>
<dbReference type="Proteomes" id="UP000067523">
    <property type="component" value="Chromosome"/>
</dbReference>
<reference evidence="3" key="1">
    <citation type="submission" date="2015-12" db="EMBL/GenBank/DDBJ databases">
        <authorList>
            <person name="Lauer A."/>
            <person name="Humrighouse B."/>
            <person name="Loparev V."/>
            <person name="Shewmaker P.L."/>
            <person name="Whitney A.M."/>
            <person name="McLaughlin R.W."/>
        </authorList>
    </citation>
    <scope>NUCLEOTIDE SEQUENCE [LARGE SCALE GENOMIC DNA]</scope>
    <source>
        <strain evidence="3">LMG 26678</strain>
    </source>
</reference>
<dbReference type="KEGG" id="erx:ATZ35_07095"/>
<feature type="transmembrane region" description="Helical" evidence="1">
    <location>
        <begin position="36"/>
        <end position="54"/>
    </location>
</feature>
<dbReference type="Pfam" id="PF11457">
    <property type="entry name" value="DUF3021"/>
    <property type="match status" value="1"/>
</dbReference>
<feature type="transmembrane region" description="Helical" evidence="1">
    <location>
        <begin position="93"/>
        <end position="114"/>
    </location>
</feature>
<gene>
    <name evidence="2" type="ORF">ATZ35_07095</name>
</gene>
<keyword evidence="1" id="KW-0812">Transmembrane</keyword>
<dbReference type="EMBL" id="CP013655">
    <property type="protein sequence ID" value="ALS36932.1"/>
    <property type="molecule type" value="Genomic_DNA"/>
</dbReference>
<dbReference type="InterPro" id="IPR021560">
    <property type="entry name" value="DUF3021"/>
</dbReference>
<organism evidence="2 3">
    <name type="scientific">Enterococcus rotai</name>
    <dbReference type="NCBI Taxonomy" id="118060"/>
    <lineage>
        <taxon>Bacteria</taxon>
        <taxon>Bacillati</taxon>
        <taxon>Bacillota</taxon>
        <taxon>Bacilli</taxon>
        <taxon>Lactobacillales</taxon>
        <taxon>Enterococcaceae</taxon>
        <taxon>Enterococcus</taxon>
    </lineage>
</organism>
<evidence type="ECO:0000313" key="2">
    <source>
        <dbReference type="EMBL" id="ALS36932.1"/>
    </source>
</evidence>
<feature type="transmembrane region" description="Helical" evidence="1">
    <location>
        <begin position="66"/>
        <end position="87"/>
    </location>
</feature>
<keyword evidence="1" id="KW-1133">Transmembrane helix</keyword>
<evidence type="ECO:0008006" key="4">
    <source>
        <dbReference type="Google" id="ProtNLM"/>
    </source>
</evidence>
<dbReference type="AlphaFoldDB" id="A0A0U2VUF8"/>
<proteinExistence type="predicted"/>
<keyword evidence="3" id="KW-1185">Reference proteome</keyword>
<dbReference type="STRING" id="118060.ATZ35_07095"/>
<name>A0A0U2VUF8_9ENTE</name>
<sequence length="135" mass="15669">MKIINYLKEAFRLTSLIFTTLVMLNFVLQTDALTHSLGYMLLIAAISGSLHFLIEDHEKYSGQRILLNHGIYLLIVCLQITLANYLLHWELGFGGLLLNYVIVVLIYLFIRFIMYSNDLKEADKINQFIQKRKQG</sequence>
<accession>A0A0U2VUF8</accession>
<dbReference type="RefSeq" id="WP_208930141.1">
    <property type="nucleotide sequence ID" value="NZ_CP013655.1"/>
</dbReference>
<protein>
    <recommendedName>
        <fullName evidence="4">DUF3021 domain-containing protein</fullName>
    </recommendedName>
</protein>
<feature type="transmembrane region" description="Helical" evidence="1">
    <location>
        <begin position="12"/>
        <end position="30"/>
    </location>
</feature>